<dbReference type="Gene3D" id="1.50.10.20">
    <property type="match status" value="1"/>
</dbReference>
<dbReference type="EMBL" id="JAIWYP010000004">
    <property type="protein sequence ID" value="KAH3843069.1"/>
    <property type="molecule type" value="Genomic_DNA"/>
</dbReference>
<proteinExistence type="predicted"/>
<sequence length="82" mass="9522">MTYQRFDWSFSAFGKSDPSGSTWLTAFVIKSFAQASPYIFIDPFTVRKAIDFTLDQYDEKIGFFKEPGRVIHSEMLVRIIVK</sequence>
<evidence type="ECO:0000259" key="3">
    <source>
        <dbReference type="Pfam" id="PF07678"/>
    </source>
</evidence>
<feature type="domain" description="Alpha-macroglobulin-like TED" evidence="3">
    <location>
        <begin position="1"/>
        <end position="75"/>
    </location>
</feature>
<reference evidence="4" key="1">
    <citation type="journal article" date="2019" name="bioRxiv">
        <title>The Genome of the Zebra Mussel, Dreissena polymorpha: A Resource for Invasive Species Research.</title>
        <authorList>
            <person name="McCartney M.A."/>
            <person name="Auch B."/>
            <person name="Kono T."/>
            <person name="Mallez S."/>
            <person name="Zhang Y."/>
            <person name="Obille A."/>
            <person name="Becker A."/>
            <person name="Abrahante J.E."/>
            <person name="Garbe J."/>
            <person name="Badalamenti J.P."/>
            <person name="Herman A."/>
            <person name="Mangelson H."/>
            <person name="Liachko I."/>
            <person name="Sullivan S."/>
            <person name="Sone E.D."/>
            <person name="Koren S."/>
            <person name="Silverstein K.A.T."/>
            <person name="Beckman K.B."/>
            <person name="Gohl D.M."/>
        </authorList>
    </citation>
    <scope>NUCLEOTIDE SEQUENCE</scope>
    <source>
        <strain evidence="4">Duluth1</strain>
        <tissue evidence="4">Whole animal</tissue>
    </source>
</reference>
<protein>
    <recommendedName>
        <fullName evidence="3">Alpha-macroglobulin-like TED domain-containing protein</fullName>
    </recommendedName>
</protein>
<dbReference type="Pfam" id="PF07678">
    <property type="entry name" value="TED_complement"/>
    <property type="match status" value="1"/>
</dbReference>
<dbReference type="GO" id="GO:0005615">
    <property type="term" value="C:extracellular space"/>
    <property type="evidence" value="ECO:0007669"/>
    <property type="project" value="InterPro"/>
</dbReference>
<keyword evidence="5" id="KW-1185">Reference proteome</keyword>
<evidence type="ECO:0000313" key="4">
    <source>
        <dbReference type="EMBL" id="KAH3843069.1"/>
    </source>
</evidence>
<dbReference type="Proteomes" id="UP000828390">
    <property type="component" value="Unassembled WGS sequence"/>
</dbReference>
<keyword evidence="1" id="KW-0732">Signal</keyword>
<comment type="caution">
    <text evidence="4">The sequence shown here is derived from an EMBL/GenBank/DDBJ whole genome shotgun (WGS) entry which is preliminary data.</text>
</comment>
<dbReference type="PANTHER" id="PTHR11412">
    <property type="entry name" value="MACROGLOBULIN / COMPLEMENT"/>
    <property type="match status" value="1"/>
</dbReference>
<reference evidence="4" key="2">
    <citation type="submission" date="2020-11" db="EMBL/GenBank/DDBJ databases">
        <authorList>
            <person name="McCartney M.A."/>
            <person name="Auch B."/>
            <person name="Kono T."/>
            <person name="Mallez S."/>
            <person name="Becker A."/>
            <person name="Gohl D.M."/>
            <person name="Silverstein K.A.T."/>
            <person name="Koren S."/>
            <person name="Bechman K.B."/>
            <person name="Herman A."/>
            <person name="Abrahante J.E."/>
            <person name="Garbe J."/>
        </authorList>
    </citation>
    <scope>NUCLEOTIDE SEQUENCE</scope>
    <source>
        <strain evidence="4">Duluth1</strain>
        <tissue evidence="4">Whole animal</tissue>
    </source>
</reference>
<accession>A0A9D4KP29</accession>
<dbReference type="PANTHER" id="PTHR11412:SF136">
    <property type="entry name" value="CD109 ANTIGEN"/>
    <property type="match status" value="1"/>
</dbReference>
<evidence type="ECO:0000313" key="5">
    <source>
        <dbReference type="Proteomes" id="UP000828390"/>
    </source>
</evidence>
<dbReference type="InterPro" id="IPR008930">
    <property type="entry name" value="Terpenoid_cyclase/PrenylTrfase"/>
</dbReference>
<dbReference type="InterPro" id="IPR050473">
    <property type="entry name" value="A2M/Complement_sys"/>
</dbReference>
<evidence type="ECO:0000256" key="1">
    <source>
        <dbReference type="ARBA" id="ARBA00022729"/>
    </source>
</evidence>
<dbReference type="AlphaFoldDB" id="A0A9D4KP29"/>
<dbReference type="SUPFAM" id="SSF48239">
    <property type="entry name" value="Terpenoid cyclases/Protein prenyltransferases"/>
    <property type="match status" value="1"/>
</dbReference>
<keyword evidence="2" id="KW-0882">Thioester bond</keyword>
<evidence type="ECO:0000256" key="2">
    <source>
        <dbReference type="ARBA" id="ARBA00022966"/>
    </source>
</evidence>
<name>A0A9D4KP29_DREPO</name>
<dbReference type="InterPro" id="IPR011626">
    <property type="entry name" value="Alpha-macroglobulin_TED"/>
</dbReference>
<organism evidence="4 5">
    <name type="scientific">Dreissena polymorpha</name>
    <name type="common">Zebra mussel</name>
    <name type="synonym">Mytilus polymorpha</name>
    <dbReference type="NCBI Taxonomy" id="45954"/>
    <lineage>
        <taxon>Eukaryota</taxon>
        <taxon>Metazoa</taxon>
        <taxon>Spiralia</taxon>
        <taxon>Lophotrochozoa</taxon>
        <taxon>Mollusca</taxon>
        <taxon>Bivalvia</taxon>
        <taxon>Autobranchia</taxon>
        <taxon>Heteroconchia</taxon>
        <taxon>Euheterodonta</taxon>
        <taxon>Imparidentia</taxon>
        <taxon>Neoheterodontei</taxon>
        <taxon>Myida</taxon>
        <taxon>Dreissenoidea</taxon>
        <taxon>Dreissenidae</taxon>
        <taxon>Dreissena</taxon>
    </lineage>
</organism>
<gene>
    <name evidence="4" type="ORF">DPMN_116576</name>
</gene>